<dbReference type="EMBL" id="KV878695">
    <property type="protein sequence ID" value="OJJ67258.1"/>
    <property type="molecule type" value="Genomic_DNA"/>
</dbReference>
<dbReference type="OrthoDB" id="4501016at2759"/>
<protein>
    <submittedName>
        <fullName evidence="3">Uncharacterized protein</fullName>
    </submittedName>
</protein>
<keyword evidence="2" id="KW-0732">Signal</keyword>
<gene>
    <name evidence="3" type="ORF">ASPBRDRAFT_59240</name>
</gene>
<dbReference type="OMA" id="IVPEHTE"/>
<dbReference type="GeneID" id="93580510"/>
<dbReference type="RefSeq" id="XP_067474507.1">
    <property type="nucleotide sequence ID" value="XM_067628022.1"/>
</dbReference>
<reference evidence="4" key="1">
    <citation type="journal article" date="2017" name="Genome Biol.">
        <title>Comparative genomics reveals high biological diversity and specific adaptations in the industrially and medically important fungal genus Aspergillus.</title>
        <authorList>
            <person name="de Vries R.P."/>
            <person name="Riley R."/>
            <person name="Wiebenga A."/>
            <person name="Aguilar-Osorio G."/>
            <person name="Amillis S."/>
            <person name="Uchima C.A."/>
            <person name="Anderluh G."/>
            <person name="Asadollahi M."/>
            <person name="Askin M."/>
            <person name="Barry K."/>
            <person name="Battaglia E."/>
            <person name="Bayram O."/>
            <person name="Benocci T."/>
            <person name="Braus-Stromeyer S.A."/>
            <person name="Caldana C."/>
            <person name="Canovas D."/>
            <person name="Cerqueira G.C."/>
            <person name="Chen F."/>
            <person name="Chen W."/>
            <person name="Choi C."/>
            <person name="Clum A."/>
            <person name="Dos Santos R.A."/>
            <person name="Damasio A.R."/>
            <person name="Diallinas G."/>
            <person name="Emri T."/>
            <person name="Fekete E."/>
            <person name="Flipphi M."/>
            <person name="Freyberg S."/>
            <person name="Gallo A."/>
            <person name="Gournas C."/>
            <person name="Habgood R."/>
            <person name="Hainaut M."/>
            <person name="Harispe M.L."/>
            <person name="Henrissat B."/>
            <person name="Hilden K.S."/>
            <person name="Hope R."/>
            <person name="Hossain A."/>
            <person name="Karabika E."/>
            <person name="Karaffa L."/>
            <person name="Karanyi Z."/>
            <person name="Krasevec N."/>
            <person name="Kuo A."/>
            <person name="Kusch H."/>
            <person name="LaButti K."/>
            <person name="Lagendijk E.L."/>
            <person name="Lapidus A."/>
            <person name="Levasseur A."/>
            <person name="Lindquist E."/>
            <person name="Lipzen A."/>
            <person name="Logrieco A.F."/>
            <person name="MacCabe A."/>
            <person name="Maekelae M.R."/>
            <person name="Malavazi I."/>
            <person name="Melin P."/>
            <person name="Meyer V."/>
            <person name="Mielnichuk N."/>
            <person name="Miskei M."/>
            <person name="Molnar A.P."/>
            <person name="Mule G."/>
            <person name="Ngan C.Y."/>
            <person name="Orejas M."/>
            <person name="Orosz E."/>
            <person name="Ouedraogo J.P."/>
            <person name="Overkamp K.M."/>
            <person name="Park H.-S."/>
            <person name="Perrone G."/>
            <person name="Piumi F."/>
            <person name="Punt P.J."/>
            <person name="Ram A.F."/>
            <person name="Ramon A."/>
            <person name="Rauscher S."/>
            <person name="Record E."/>
            <person name="Riano-Pachon D.M."/>
            <person name="Robert V."/>
            <person name="Roehrig J."/>
            <person name="Ruller R."/>
            <person name="Salamov A."/>
            <person name="Salih N.S."/>
            <person name="Samson R.A."/>
            <person name="Sandor E."/>
            <person name="Sanguinetti M."/>
            <person name="Schuetze T."/>
            <person name="Sepcic K."/>
            <person name="Shelest E."/>
            <person name="Sherlock G."/>
            <person name="Sophianopoulou V."/>
            <person name="Squina F.M."/>
            <person name="Sun H."/>
            <person name="Susca A."/>
            <person name="Todd R.B."/>
            <person name="Tsang A."/>
            <person name="Unkles S.E."/>
            <person name="van de Wiele N."/>
            <person name="van Rossen-Uffink D."/>
            <person name="Oliveira J.V."/>
            <person name="Vesth T.C."/>
            <person name="Visser J."/>
            <person name="Yu J.-H."/>
            <person name="Zhou M."/>
            <person name="Andersen M.R."/>
            <person name="Archer D.B."/>
            <person name="Baker S.E."/>
            <person name="Benoit I."/>
            <person name="Brakhage A.A."/>
            <person name="Braus G.H."/>
            <person name="Fischer R."/>
            <person name="Frisvad J.C."/>
            <person name="Goldman G.H."/>
            <person name="Houbraken J."/>
            <person name="Oakley B."/>
            <person name="Pocsi I."/>
            <person name="Scazzocchio C."/>
            <person name="Seiboth B."/>
            <person name="vanKuyk P.A."/>
            <person name="Wortman J."/>
            <person name="Dyer P.S."/>
            <person name="Grigoriev I.V."/>
        </authorList>
    </citation>
    <scope>NUCLEOTIDE SEQUENCE [LARGE SCALE GENOMIC DNA]</scope>
    <source>
        <strain evidence="4">CBS 101740 / IMI 381727 / IBT 21946</strain>
    </source>
</reference>
<feature type="compositionally biased region" description="Basic and acidic residues" evidence="1">
    <location>
        <begin position="106"/>
        <end position="134"/>
    </location>
</feature>
<feature type="compositionally biased region" description="Basic and acidic residues" evidence="1">
    <location>
        <begin position="53"/>
        <end position="70"/>
    </location>
</feature>
<organism evidence="3 4">
    <name type="scientific">Aspergillus brasiliensis (strain CBS 101740 / IMI 381727 / IBT 21946)</name>
    <dbReference type="NCBI Taxonomy" id="767769"/>
    <lineage>
        <taxon>Eukaryota</taxon>
        <taxon>Fungi</taxon>
        <taxon>Dikarya</taxon>
        <taxon>Ascomycota</taxon>
        <taxon>Pezizomycotina</taxon>
        <taxon>Eurotiomycetes</taxon>
        <taxon>Eurotiomycetidae</taxon>
        <taxon>Eurotiales</taxon>
        <taxon>Aspergillaceae</taxon>
        <taxon>Aspergillus</taxon>
        <taxon>Aspergillus subgen. Circumdati</taxon>
    </lineage>
</organism>
<feature type="chain" id="PRO_5012499371" evidence="2">
    <location>
        <begin position="18"/>
        <end position="157"/>
    </location>
</feature>
<dbReference type="STRING" id="767769.A0A1L9U6G2"/>
<dbReference type="Proteomes" id="UP000184499">
    <property type="component" value="Unassembled WGS sequence"/>
</dbReference>
<feature type="compositionally biased region" description="Low complexity" evidence="1">
    <location>
        <begin position="28"/>
        <end position="50"/>
    </location>
</feature>
<evidence type="ECO:0000313" key="3">
    <source>
        <dbReference type="EMBL" id="OJJ67258.1"/>
    </source>
</evidence>
<dbReference type="VEuPathDB" id="FungiDB:ASPBRDRAFT_59240"/>
<feature type="region of interest" description="Disordered" evidence="1">
    <location>
        <begin position="28"/>
        <end position="157"/>
    </location>
</feature>
<feature type="compositionally biased region" description="Basic and acidic residues" evidence="1">
    <location>
        <begin position="148"/>
        <end position="157"/>
    </location>
</feature>
<keyword evidence="4" id="KW-1185">Reference proteome</keyword>
<name>A0A1L9U6G2_ASPBC</name>
<feature type="signal peptide" evidence="2">
    <location>
        <begin position="1"/>
        <end position="17"/>
    </location>
</feature>
<sequence>MKLSAILCILAATMAAAAPRNVEFRRQNQNQNNNNNDNNNQNQNNQDQNNRLSAEEQKYQVSDNNHKIGRSEVLYPRGFGSPPSAPIVPEHTEPESPTIHVPVNEHNIHEPKAPRHEGYKTESDQTEDDFKPEAPRPPAQPVNHVPTNHHEPFSYSS</sequence>
<evidence type="ECO:0000256" key="1">
    <source>
        <dbReference type="SAM" id="MobiDB-lite"/>
    </source>
</evidence>
<accession>A0A1L9U6G2</accession>
<evidence type="ECO:0000256" key="2">
    <source>
        <dbReference type="SAM" id="SignalP"/>
    </source>
</evidence>
<dbReference type="AlphaFoldDB" id="A0A1L9U6G2"/>
<evidence type="ECO:0000313" key="4">
    <source>
        <dbReference type="Proteomes" id="UP000184499"/>
    </source>
</evidence>
<proteinExistence type="predicted"/>